<comment type="caution">
    <text evidence="2">The sequence shown here is derived from an EMBL/GenBank/DDBJ whole genome shotgun (WGS) entry which is preliminary data.</text>
</comment>
<name>A0AAE0ZHY7_9GAST</name>
<dbReference type="EMBL" id="JAWDGP010003891">
    <property type="protein sequence ID" value="KAK3769744.1"/>
    <property type="molecule type" value="Genomic_DNA"/>
</dbReference>
<dbReference type="AlphaFoldDB" id="A0AAE0ZHY7"/>
<evidence type="ECO:0000313" key="3">
    <source>
        <dbReference type="Proteomes" id="UP001283361"/>
    </source>
</evidence>
<evidence type="ECO:0000313" key="2">
    <source>
        <dbReference type="EMBL" id="KAK3769744.1"/>
    </source>
</evidence>
<dbReference type="Proteomes" id="UP001283361">
    <property type="component" value="Unassembled WGS sequence"/>
</dbReference>
<sequence>MHKYNRSGTEQQLRLEVSPSDGSRCDIHVLMRYARSTTNSLGLLPRYNETDKFDFGLVSNKVLTVMSQPLQLIIMFGQYLVDNKFSLLLATKVSGDQRLAHFGRRTALSGSPSLPGLTLGIVSYSMNEQQWQAHHDSIGRFGENTLMETRAQADSEEKSVLPHSRQDKLHDIHVIL</sequence>
<proteinExistence type="predicted"/>
<evidence type="ECO:0000256" key="1">
    <source>
        <dbReference type="SAM" id="MobiDB-lite"/>
    </source>
</evidence>
<accession>A0AAE0ZHY7</accession>
<feature type="compositionally biased region" description="Polar residues" evidence="1">
    <location>
        <begin position="1"/>
        <end position="12"/>
    </location>
</feature>
<gene>
    <name evidence="2" type="ORF">RRG08_062084</name>
</gene>
<reference evidence="2" key="1">
    <citation type="journal article" date="2023" name="G3 (Bethesda)">
        <title>A reference genome for the long-term kleptoplast-retaining sea slug Elysia crispata morphotype clarki.</title>
        <authorList>
            <person name="Eastman K.E."/>
            <person name="Pendleton A.L."/>
            <person name="Shaikh M.A."/>
            <person name="Suttiyut T."/>
            <person name="Ogas R."/>
            <person name="Tomko P."/>
            <person name="Gavelis G."/>
            <person name="Widhalm J.R."/>
            <person name="Wisecaver J.H."/>
        </authorList>
    </citation>
    <scope>NUCLEOTIDE SEQUENCE</scope>
    <source>
        <strain evidence="2">ECLA1</strain>
    </source>
</reference>
<feature type="region of interest" description="Disordered" evidence="1">
    <location>
        <begin position="1"/>
        <end position="20"/>
    </location>
</feature>
<keyword evidence="3" id="KW-1185">Reference proteome</keyword>
<organism evidence="2 3">
    <name type="scientific">Elysia crispata</name>
    <name type="common">lettuce slug</name>
    <dbReference type="NCBI Taxonomy" id="231223"/>
    <lineage>
        <taxon>Eukaryota</taxon>
        <taxon>Metazoa</taxon>
        <taxon>Spiralia</taxon>
        <taxon>Lophotrochozoa</taxon>
        <taxon>Mollusca</taxon>
        <taxon>Gastropoda</taxon>
        <taxon>Heterobranchia</taxon>
        <taxon>Euthyneura</taxon>
        <taxon>Panpulmonata</taxon>
        <taxon>Sacoglossa</taxon>
        <taxon>Placobranchoidea</taxon>
        <taxon>Plakobranchidae</taxon>
        <taxon>Elysia</taxon>
    </lineage>
</organism>
<protein>
    <submittedName>
        <fullName evidence="2">Uncharacterized protein</fullName>
    </submittedName>
</protein>